<dbReference type="GO" id="GO:0046496">
    <property type="term" value="P:nicotinamide nucleotide metabolic process"/>
    <property type="evidence" value="ECO:0007669"/>
    <property type="project" value="UniProtKB-UniRule"/>
</dbReference>
<feature type="binding site" evidence="18">
    <location>
        <position position="160"/>
    </location>
    <ligand>
        <name>K(+)</name>
        <dbReference type="ChEBI" id="CHEBI:29103"/>
    </ligand>
</feature>
<evidence type="ECO:0000256" key="15">
    <source>
        <dbReference type="ARBA" id="ARBA00048238"/>
    </source>
</evidence>
<dbReference type="EMBL" id="CP110230">
    <property type="protein sequence ID" value="UZD42099.1"/>
    <property type="molecule type" value="Genomic_DNA"/>
</dbReference>
<evidence type="ECO:0000313" key="22">
    <source>
        <dbReference type="EMBL" id="UZD42099.1"/>
    </source>
</evidence>
<keyword evidence="6 17" id="KW-0547">Nucleotide-binding</keyword>
<evidence type="ECO:0000259" key="20">
    <source>
        <dbReference type="PROSITE" id="PS51383"/>
    </source>
</evidence>
<comment type="similarity">
    <text evidence="17">Belongs to the NnrD/CARKD family.</text>
</comment>
<evidence type="ECO:0000256" key="17">
    <source>
        <dbReference type="HAMAP-Rule" id="MF_01965"/>
    </source>
</evidence>
<reference evidence="22" key="1">
    <citation type="submission" date="2022-10" db="EMBL/GenBank/DDBJ databases">
        <title>Complete genome sequence of Capnocytophaga ochracea KCOM 2812 isolated from actinomycosis lesion.</title>
        <authorList>
            <person name="Kook J.-K."/>
            <person name="Park S.-N."/>
            <person name="Lim Y.K."/>
        </authorList>
    </citation>
    <scope>NUCLEOTIDE SEQUENCE</scope>
    <source>
        <strain evidence="22">KCOM 28121</strain>
    </source>
</reference>
<evidence type="ECO:0000256" key="18">
    <source>
        <dbReference type="HAMAP-Rule" id="MF_01966"/>
    </source>
</evidence>
<dbReference type="HAMAP" id="MF_01966">
    <property type="entry name" value="NADHX_epimerase"/>
    <property type="match status" value="1"/>
</dbReference>
<comment type="similarity">
    <text evidence="3 19">In the N-terminal section; belongs to the NnrE/AIBP family.</text>
</comment>
<evidence type="ECO:0000256" key="1">
    <source>
        <dbReference type="ARBA" id="ARBA00000013"/>
    </source>
</evidence>
<feature type="binding site" evidence="17">
    <location>
        <position position="259"/>
    </location>
    <ligand>
        <name>(6S)-NADPHX</name>
        <dbReference type="ChEBI" id="CHEBI:64076"/>
    </ligand>
</feature>
<feature type="binding site" evidence="18">
    <location>
        <position position="58"/>
    </location>
    <ligand>
        <name>K(+)</name>
        <dbReference type="ChEBI" id="CHEBI:29103"/>
    </ligand>
</feature>
<evidence type="ECO:0000256" key="9">
    <source>
        <dbReference type="ARBA" id="ARBA00022958"/>
    </source>
</evidence>
<evidence type="ECO:0000256" key="3">
    <source>
        <dbReference type="ARBA" id="ARBA00006001"/>
    </source>
</evidence>
<evidence type="ECO:0000256" key="10">
    <source>
        <dbReference type="ARBA" id="ARBA00023027"/>
    </source>
</evidence>
<dbReference type="Pfam" id="PF03853">
    <property type="entry name" value="YjeF_N"/>
    <property type="match status" value="1"/>
</dbReference>
<dbReference type="PANTHER" id="PTHR12592">
    <property type="entry name" value="ATP-DEPENDENT (S)-NAD(P)H-HYDRATE DEHYDRATASE FAMILY MEMBER"/>
    <property type="match status" value="1"/>
</dbReference>
<organism evidence="22 23">
    <name type="scientific">Capnocytophaga ochracea</name>
    <dbReference type="NCBI Taxonomy" id="1018"/>
    <lineage>
        <taxon>Bacteria</taxon>
        <taxon>Pseudomonadati</taxon>
        <taxon>Bacteroidota</taxon>
        <taxon>Flavobacteriia</taxon>
        <taxon>Flavobacteriales</taxon>
        <taxon>Flavobacteriaceae</taxon>
        <taxon>Capnocytophaga</taxon>
    </lineage>
</organism>
<dbReference type="InterPro" id="IPR029056">
    <property type="entry name" value="Ribokinase-like"/>
</dbReference>
<dbReference type="InterPro" id="IPR036652">
    <property type="entry name" value="YjeF_N_dom_sf"/>
</dbReference>
<comment type="similarity">
    <text evidence="4 19">In the C-terminal section; belongs to the NnrD/CARKD family.</text>
</comment>
<dbReference type="HAMAP" id="MF_01965">
    <property type="entry name" value="NADHX_dehydratase"/>
    <property type="match status" value="1"/>
</dbReference>
<dbReference type="AlphaFoldDB" id="A0AA47A019"/>
<comment type="catalytic activity">
    <reaction evidence="2 18 19">
        <text>(6R)-NADPHX = (6S)-NADPHX</text>
        <dbReference type="Rhea" id="RHEA:32227"/>
        <dbReference type="ChEBI" id="CHEBI:64076"/>
        <dbReference type="ChEBI" id="CHEBI:64077"/>
        <dbReference type="EC" id="5.1.99.6"/>
    </reaction>
</comment>
<keyword evidence="10 17" id="KW-0520">NAD</keyword>
<dbReference type="InterPro" id="IPR030677">
    <property type="entry name" value="Nnr"/>
</dbReference>
<dbReference type="PROSITE" id="PS51383">
    <property type="entry name" value="YJEF_C_3"/>
    <property type="match status" value="1"/>
</dbReference>
<evidence type="ECO:0000256" key="4">
    <source>
        <dbReference type="ARBA" id="ARBA00009524"/>
    </source>
</evidence>
<protein>
    <recommendedName>
        <fullName evidence="19">Bifunctional NAD(P)H-hydrate repair enzyme</fullName>
    </recommendedName>
    <alternativeName>
        <fullName evidence="19">Nicotinamide nucleotide repair protein</fullName>
    </alternativeName>
    <domain>
        <recommendedName>
            <fullName evidence="19">ADP-dependent (S)-NAD(P)H-hydrate dehydratase</fullName>
            <ecNumber evidence="19">4.2.1.136</ecNumber>
        </recommendedName>
        <alternativeName>
            <fullName evidence="19">ADP-dependent NAD(P)HX dehydratase</fullName>
        </alternativeName>
    </domain>
    <domain>
        <recommendedName>
            <fullName evidence="19">NAD(P)H-hydrate epimerase</fullName>
            <ecNumber evidence="19">5.1.99.6</ecNumber>
        </recommendedName>
    </domain>
</protein>
<dbReference type="SUPFAM" id="SSF53613">
    <property type="entry name" value="Ribokinase-like"/>
    <property type="match status" value="1"/>
</dbReference>
<evidence type="ECO:0000313" key="23">
    <source>
        <dbReference type="Proteomes" id="UP001163262"/>
    </source>
</evidence>
<evidence type="ECO:0000259" key="21">
    <source>
        <dbReference type="PROSITE" id="PS51385"/>
    </source>
</evidence>
<keyword evidence="11 18" id="KW-0413">Isomerase</keyword>
<comment type="caution">
    <text evidence="18">Lacks conserved residue(s) required for the propagation of feature annotation.</text>
</comment>
<comment type="function">
    <text evidence="14 19">Bifunctional enzyme that catalyzes the epimerization of the S- and R-forms of NAD(P)HX and the dehydration of the S-form of NAD(P)HX at the expense of ADP, which is converted to AMP. This allows the repair of both epimers of NAD(P)HX, a damaged form of NAD(P)H that is a result of enzymatic or heat-dependent hydration.</text>
</comment>
<feature type="binding site" evidence="18">
    <location>
        <begin position="57"/>
        <end position="61"/>
    </location>
    <ligand>
        <name>(6S)-NADPHX</name>
        <dbReference type="ChEBI" id="CHEBI:64076"/>
    </ligand>
</feature>
<dbReference type="PROSITE" id="PS51385">
    <property type="entry name" value="YJEF_N"/>
    <property type="match status" value="1"/>
</dbReference>
<dbReference type="NCBIfam" id="TIGR00196">
    <property type="entry name" value="yjeF_cterm"/>
    <property type="match status" value="1"/>
</dbReference>
<dbReference type="GO" id="GO:0052856">
    <property type="term" value="F:NAD(P)HX epimerase activity"/>
    <property type="evidence" value="ECO:0007669"/>
    <property type="project" value="UniProtKB-UniRule"/>
</dbReference>
<evidence type="ECO:0000256" key="5">
    <source>
        <dbReference type="ARBA" id="ARBA00022723"/>
    </source>
</evidence>
<dbReference type="InterPro" id="IPR000631">
    <property type="entry name" value="CARKD"/>
</dbReference>
<dbReference type="RefSeq" id="WP_264861024.1">
    <property type="nucleotide sequence ID" value="NZ_CP110230.1"/>
</dbReference>
<dbReference type="GO" id="GO:0005524">
    <property type="term" value="F:ATP binding"/>
    <property type="evidence" value="ECO:0007669"/>
    <property type="project" value="UniProtKB-UniRule"/>
</dbReference>
<sequence length="487" mass="53766">MKILNTQQMREADAHTISAEGITSWQLMERAATKLFEWIKEHLPKEQTVTVLAGTGNNGGDGLALARMLIADGWQVNTYLLCFSEHLSPDCQHNKELLEAQGIAIAKIRAEQINNITFGKIVIDAVFGIGLNRPAPRWIQQIFRNLNDSNSYILNVDMPSGLPTERIPSPEEIWVHPHQVLTFQTPKLPFFLPSTGCYIRKWEVLNIGLDEHFFKTLHPDFYYLESDIQQLQRRRAKFSHKGTYGHALLVGGSYGKIGAVVLSGTAVLRAGAGLLTVAIPQCGYNILQTALPEAMVLTCDEEKHYKTAEIPFTPSAIGVGIGWGTHPETASALFGLFQQYPDIPFVIDADALNILAQHPEQLKNLPKNAILTPHPKELERLIGKWDDDLHKLTKAKAFAKEHKVILLIKGAYTMITDGEKYWINSTGNAGMATAGSGDVLTGMLTGLRAQGYSAVEAACLGVFLHGLQGDRAAKKMGMERLIARDLL</sequence>
<keyword evidence="7 17" id="KW-0067">ATP-binding</keyword>
<gene>
    <name evidence="18" type="primary">nnrE</name>
    <name evidence="17" type="synonym">nnrD</name>
    <name evidence="22" type="ORF">OL231_06050</name>
</gene>
<keyword evidence="13" id="KW-0511">Multifunctional enzyme</keyword>
<dbReference type="EC" id="4.2.1.136" evidence="19"/>
<dbReference type="CDD" id="cd01171">
    <property type="entry name" value="YXKO-related"/>
    <property type="match status" value="1"/>
</dbReference>
<dbReference type="GO" id="GO:0110051">
    <property type="term" value="P:metabolite repair"/>
    <property type="evidence" value="ECO:0007669"/>
    <property type="project" value="TreeGrafter"/>
</dbReference>
<evidence type="ECO:0000256" key="6">
    <source>
        <dbReference type="ARBA" id="ARBA00022741"/>
    </source>
</evidence>
<keyword evidence="9 18" id="KW-0630">Potassium</keyword>
<comment type="catalytic activity">
    <reaction evidence="15 17 19">
        <text>(6S)-NADHX + ADP = AMP + phosphate + NADH + H(+)</text>
        <dbReference type="Rhea" id="RHEA:32223"/>
        <dbReference type="ChEBI" id="CHEBI:15378"/>
        <dbReference type="ChEBI" id="CHEBI:43474"/>
        <dbReference type="ChEBI" id="CHEBI:57945"/>
        <dbReference type="ChEBI" id="CHEBI:64074"/>
        <dbReference type="ChEBI" id="CHEBI:456215"/>
        <dbReference type="ChEBI" id="CHEBI:456216"/>
        <dbReference type="EC" id="4.2.1.136"/>
    </reaction>
</comment>
<keyword evidence="8 17" id="KW-0521">NADP</keyword>
<comment type="cofactor">
    <cofactor evidence="18 19">
        <name>K(+)</name>
        <dbReference type="ChEBI" id="CHEBI:29103"/>
    </cofactor>
    <text evidence="18 19">Binds 1 potassium ion per subunit.</text>
</comment>
<dbReference type="GO" id="GO:0046872">
    <property type="term" value="F:metal ion binding"/>
    <property type="evidence" value="ECO:0007669"/>
    <property type="project" value="UniProtKB-UniRule"/>
</dbReference>
<dbReference type="InterPro" id="IPR004443">
    <property type="entry name" value="YjeF_N_dom"/>
</dbReference>
<evidence type="ECO:0000256" key="14">
    <source>
        <dbReference type="ARBA" id="ARBA00025153"/>
    </source>
</evidence>
<comment type="catalytic activity">
    <reaction evidence="1 18 19">
        <text>(6R)-NADHX = (6S)-NADHX</text>
        <dbReference type="Rhea" id="RHEA:32215"/>
        <dbReference type="ChEBI" id="CHEBI:64074"/>
        <dbReference type="ChEBI" id="CHEBI:64075"/>
        <dbReference type="EC" id="5.1.99.6"/>
    </reaction>
</comment>
<dbReference type="InterPro" id="IPR017953">
    <property type="entry name" value="Carbohydrate_kinase_pred_CS"/>
</dbReference>
<feature type="binding site" evidence="18">
    <location>
        <position position="157"/>
    </location>
    <ligand>
        <name>(6S)-NADPHX</name>
        <dbReference type="ChEBI" id="CHEBI:64076"/>
    </ligand>
</feature>
<feature type="domain" description="YjeF N-terminal" evidence="21">
    <location>
        <begin position="9"/>
        <end position="215"/>
    </location>
</feature>
<evidence type="ECO:0000256" key="7">
    <source>
        <dbReference type="ARBA" id="ARBA00022840"/>
    </source>
</evidence>
<comment type="function">
    <text evidence="17">Catalyzes the dehydration of the S-form of NAD(P)HX at the expense of ADP, which is converted to AMP. Together with NAD(P)HX epimerase, which catalyzes the epimerization of the S- and R-forms, the enzyme allows the repair of both epimers of NAD(P)HX, a damaged form of NAD(P)H that is a result of enzymatic or heat-dependent hydration.</text>
</comment>
<proteinExistence type="inferred from homology"/>
<evidence type="ECO:0000256" key="16">
    <source>
        <dbReference type="ARBA" id="ARBA00049209"/>
    </source>
</evidence>
<feature type="binding site" evidence="17">
    <location>
        <position position="374"/>
    </location>
    <ligand>
        <name>(6S)-NADPHX</name>
        <dbReference type="ChEBI" id="CHEBI:64076"/>
    </ligand>
</feature>
<evidence type="ECO:0000256" key="2">
    <source>
        <dbReference type="ARBA" id="ARBA00000909"/>
    </source>
</evidence>
<evidence type="ECO:0000256" key="12">
    <source>
        <dbReference type="ARBA" id="ARBA00023239"/>
    </source>
</evidence>
<dbReference type="PROSITE" id="PS01050">
    <property type="entry name" value="YJEF_C_2"/>
    <property type="match status" value="1"/>
</dbReference>
<feature type="binding site" evidence="17">
    <location>
        <position position="437"/>
    </location>
    <ligand>
        <name>AMP</name>
        <dbReference type="ChEBI" id="CHEBI:456215"/>
    </ligand>
</feature>
<evidence type="ECO:0000256" key="11">
    <source>
        <dbReference type="ARBA" id="ARBA00023235"/>
    </source>
</evidence>
<dbReference type="SUPFAM" id="SSF64153">
    <property type="entry name" value="YjeF N-terminal domain-like"/>
    <property type="match status" value="1"/>
</dbReference>
<feature type="binding site" evidence="18">
    <location>
        <position position="124"/>
    </location>
    <ligand>
        <name>K(+)</name>
        <dbReference type="ChEBI" id="CHEBI:29103"/>
    </ligand>
</feature>
<dbReference type="Proteomes" id="UP001163262">
    <property type="component" value="Chromosome"/>
</dbReference>
<evidence type="ECO:0000256" key="13">
    <source>
        <dbReference type="ARBA" id="ARBA00023268"/>
    </source>
</evidence>
<dbReference type="Gene3D" id="3.40.50.10260">
    <property type="entry name" value="YjeF N-terminal domain"/>
    <property type="match status" value="1"/>
</dbReference>
<feature type="binding site" evidence="17">
    <location>
        <position position="322"/>
    </location>
    <ligand>
        <name>(6S)-NADPHX</name>
        <dbReference type="ChEBI" id="CHEBI:64076"/>
    </ligand>
</feature>
<keyword evidence="5 18" id="KW-0479">Metal-binding</keyword>
<comment type="cofactor">
    <cofactor evidence="17">
        <name>Mg(2+)</name>
        <dbReference type="ChEBI" id="CHEBI:18420"/>
    </cofactor>
</comment>
<feature type="domain" description="YjeF C-terminal" evidence="20">
    <location>
        <begin position="224"/>
        <end position="487"/>
    </location>
</feature>
<comment type="catalytic activity">
    <reaction evidence="16 17 19">
        <text>(6S)-NADPHX + ADP = AMP + phosphate + NADPH + H(+)</text>
        <dbReference type="Rhea" id="RHEA:32235"/>
        <dbReference type="ChEBI" id="CHEBI:15378"/>
        <dbReference type="ChEBI" id="CHEBI:43474"/>
        <dbReference type="ChEBI" id="CHEBI:57783"/>
        <dbReference type="ChEBI" id="CHEBI:64076"/>
        <dbReference type="ChEBI" id="CHEBI:456215"/>
        <dbReference type="ChEBI" id="CHEBI:456216"/>
        <dbReference type="EC" id="4.2.1.136"/>
    </reaction>
</comment>
<dbReference type="EC" id="5.1.99.6" evidence="19"/>
<comment type="function">
    <text evidence="18">Catalyzes the epimerization of the S- and R-forms of NAD(P)HX, a damaged form of NAD(P)H that is a result of enzymatic or heat-dependent hydration. This is a prerequisite for the S-specific NAD(P)H-hydrate dehydratase to allow the repair of both epimers of NAD(P)HX.</text>
</comment>
<feature type="binding site" evidence="17">
    <location>
        <position position="438"/>
    </location>
    <ligand>
        <name>(6S)-NADPHX</name>
        <dbReference type="ChEBI" id="CHEBI:64076"/>
    </ligand>
</feature>
<dbReference type="NCBIfam" id="TIGR00197">
    <property type="entry name" value="yjeF_nterm"/>
    <property type="match status" value="1"/>
</dbReference>
<keyword evidence="12 17" id="KW-0456">Lyase</keyword>
<evidence type="ECO:0000256" key="19">
    <source>
        <dbReference type="PIRNR" id="PIRNR017184"/>
    </source>
</evidence>
<dbReference type="Pfam" id="PF01256">
    <property type="entry name" value="Carb_kinase"/>
    <property type="match status" value="1"/>
</dbReference>
<dbReference type="Gene3D" id="3.40.1190.20">
    <property type="match status" value="1"/>
</dbReference>
<comment type="subunit">
    <text evidence="17">Homotetramer.</text>
</comment>
<dbReference type="PIRSF" id="PIRSF017184">
    <property type="entry name" value="Nnr"/>
    <property type="match status" value="1"/>
</dbReference>
<comment type="similarity">
    <text evidence="18">Belongs to the NnrE/AIBP family.</text>
</comment>
<name>A0AA47A019_CAPOC</name>
<evidence type="ECO:0000256" key="8">
    <source>
        <dbReference type="ARBA" id="ARBA00022857"/>
    </source>
</evidence>
<feature type="binding site" evidence="18">
    <location>
        <begin position="128"/>
        <end position="134"/>
    </location>
    <ligand>
        <name>(6S)-NADPHX</name>
        <dbReference type="ChEBI" id="CHEBI:64076"/>
    </ligand>
</feature>
<accession>A0AA47A019</accession>
<feature type="binding site" evidence="17">
    <location>
        <begin position="409"/>
        <end position="413"/>
    </location>
    <ligand>
        <name>AMP</name>
        <dbReference type="ChEBI" id="CHEBI:456215"/>
    </ligand>
</feature>
<dbReference type="GO" id="GO:0052855">
    <property type="term" value="F:ADP-dependent NAD(P)H-hydrate dehydratase activity"/>
    <property type="evidence" value="ECO:0007669"/>
    <property type="project" value="UniProtKB-UniRule"/>
</dbReference>
<dbReference type="PANTHER" id="PTHR12592:SF0">
    <property type="entry name" value="ATP-DEPENDENT (S)-NAD(P)H-HYDRATE DEHYDRATASE"/>
    <property type="match status" value="1"/>
</dbReference>